<dbReference type="SUPFAM" id="SSF88946">
    <property type="entry name" value="Sigma2 domain of RNA polymerase sigma factors"/>
    <property type="match status" value="1"/>
</dbReference>
<dbReference type="EMBL" id="BAABJP010000008">
    <property type="protein sequence ID" value="GAA5154139.1"/>
    <property type="molecule type" value="Genomic_DNA"/>
</dbReference>
<comment type="caution">
    <text evidence="8">The sequence shown here is derived from an EMBL/GenBank/DDBJ whole genome shotgun (WGS) entry which is preliminary data.</text>
</comment>
<keyword evidence="9" id="KW-1185">Reference proteome</keyword>
<evidence type="ECO:0000259" key="6">
    <source>
        <dbReference type="Pfam" id="PF04542"/>
    </source>
</evidence>
<feature type="domain" description="RNA polymerase sigma factor 70 region 4 type 2" evidence="7">
    <location>
        <begin position="129"/>
        <end position="181"/>
    </location>
</feature>
<dbReference type="PANTHER" id="PTHR43133">
    <property type="entry name" value="RNA POLYMERASE ECF-TYPE SIGMA FACTO"/>
    <property type="match status" value="1"/>
</dbReference>
<evidence type="ECO:0000256" key="2">
    <source>
        <dbReference type="ARBA" id="ARBA00023015"/>
    </source>
</evidence>
<sequence>MERPMYYQPPPGDVAATTVLGDPGATTVMEPSSPRAEFGAHFEANYPRLVAQLCLITLNATQAQDLVQEAYARAWQRWSEIRELPDPAGWIRHMAVRGSNSKWRRVLAKFGLEKSKGAAEAPTDDPQHRAVLEALAEIPPYRRRVLVLADIAHAPLIEIAELEGLDIGVAEARLAFARRELNDLMALRPPTVPPTANWEDL</sequence>
<dbReference type="InterPro" id="IPR013325">
    <property type="entry name" value="RNA_pol_sigma_r2"/>
</dbReference>
<name>A0ABP9Q286_9PSEU</name>
<gene>
    <name evidence="8" type="ORF">GCM10023321_25510</name>
</gene>
<proteinExistence type="inferred from homology"/>
<keyword evidence="3" id="KW-0731">Sigma factor</keyword>
<evidence type="ECO:0000256" key="4">
    <source>
        <dbReference type="ARBA" id="ARBA00023125"/>
    </source>
</evidence>
<dbReference type="Proteomes" id="UP001428817">
    <property type="component" value="Unassembled WGS sequence"/>
</dbReference>
<dbReference type="InterPro" id="IPR036388">
    <property type="entry name" value="WH-like_DNA-bd_sf"/>
</dbReference>
<keyword evidence="4" id="KW-0238">DNA-binding</keyword>
<dbReference type="InterPro" id="IPR039425">
    <property type="entry name" value="RNA_pol_sigma-70-like"/>
</dbReference>
<dbReference type="RefSeq" id="WP_185061644.1">
    <property type="nucleotide sequence ID" value="NZ_BAABJP010000008.1"/>
</dbReference>
<dbReference type="PANTHER" id="PTHR43133:SF50">
    <property type="entry name" value="ECF RNA POLYMERASE SIGMA FACTOR SIGM"/>
    <property type="match status" value="1"/>
</dbReference>
<evidence type="ECO:0000313" key="9">
    <source>
        <dbReference type="Proteomes" id="UP001428817"/>
    </source>
</evidence>
<keyword evidence="5" id="KW-0804">Transcription</keyword>
<evidence type="ECO:0000256" key="5">
    <source>
        <dbReference type="ARBA" id="ARBA00023163"/>
    </source>
</evidence>
<evidence type="ECO:0000259" key="7">
    <source>
        <dbReference type="Pfam" id="PF08281"/>
    </source>
</evidence>
<protein>
    <submittedName>
        <fullName evidence="8">SigE family RNA polymerase sigma factor</fullName>
    </submittedName>
</protein>
<organism evidence="8 9">
    <name type="scientific">Pseudonocardia eucalypti</name>
    <dbReference type="NCBI Taxonomy" id="648755"/>
    <lineage>
        <taxon>Bacteria</taxon>
        <taxon>Bacillati</taxon>
        <taxon>Actinomycetota</taxon>
        <taxon>Actinomycetes</taxon>
        <taxon>Pseudonocardiales</taxon>
        <taxon>Pseudonocardiaceae</taxon>
        <taxon>Pseudonocardia</taxon>
    </lineage>
</organism>
<accession>A0ABP9Q286</accession>
<dbReference type="Pfam" id="PF08281">
    <property type="entry name" value="Sigma70_r4_2"/>
    <property type="match status" value="1"/>
</dbReference>
<evidence type="ECO:0000256" key="1">
    <source>
        <dbReference type="ARBA" id="ARBA00010641"/>
    </source>
</evidence>
<dbReference type="InterPro" id="IPR013324">
    <property type="entry name" value="RNA_pol_sigma_r3/r4-like"/>
</dbReference>
<evidence type="ECO:0000313" key="8">
    <source>
        <dbReference type="EMBL" id="GAA5154139.1"/>
    </source>
</evidence>
<comment type="similarity">
    <text evidence="1">Belongs to the sigma-70 factor family. ECF subfamily.</text>
</comment>
<dbReference type="InterPro" id="IPR007627">
    <property type="entry name" value="RNA_pol_sigma70_r2"/>
</dbReference>
<dbReference type="Pfam" id="PF04542">
    <property type="entry name" value="Sigma70_r2"/>
    <property type="match status" value="1"/>
</dbReference>
<reference evidence="9" key="1">
    <citation type="journal article" date="2019" name="Int. J. Syst. Evol. Microbiol.">
        <title>The Global Catalogue of Microorganisms (GCM) 10K type strain sequencing project: providing services to taxonomists for standard genome sequencing and annotation.</title>
        <authorList>
            <consortium name="The Broad Institute Genomics Platform"/>
            <consortium name="The Broad Institute Genome Sequencing Center for Infectious Disease"/>
            <person name="Wu L."/>
            <person name="Ma J."/>
        </authorList>
    </citation>
    <scope>NUCLEOTIDE SEQUENCE [LARGE SCALE GENOMIC DNA]</scope>
    <source>
        <strain evidence="9">JCM 18303</strain>
    </source>
</reference>
<keyword evidence="2" id="KW-0805">Transcription regulation</keyword>
<dbReference type="InterPro" id="IPR013249">
    <property type="entry name" value="RNA_pol_sigma70_r4_t2"/>
</dbReference>
<feature type="domain" description="RNA polymerase sigma-70 region 2" evidence="6">
    <location>
        <begin position="42"/>
        <end position="105"/>
    </location>
</feature>
<dbReference type="Gene3D" id="1.10.10.10">
    <property type="entry name" value="Winged helix-like DNA-binding domain superfamily/Winged helix DNA-binding domain"/>
    <property type="match status" value="1"/>
</dbReference>
<dbReference type="Gene3D" id="1.10.1740.10">
    <property type="match status" value="1"/>
</dbReference>
<dbReference type="SUPFAM" id="SSF88659">
    <property type="entry name" value="Sigma3 and sigma4 domains of RNA polymerase sigma factors"/>
    <property type="match status" value="1"/>
</dbReference>
<evidence type="ECO:0000256" key="3">
    <source>
        <dbReference type="ARBA" id="ARBA00023082"/>
    </source>
</evidence>